<accession>A0AAV4R0P6</accession>
<evidence type="ECO:0000313" key="1">
    <source>
        <dbReference type="EMBL" id="GIY15067.1"/>
    </source>
</evidence>
<name>A0AAV4R0P6_CAEEX</name>
<keyword evidence="2" id="KW-1185">Reference proteome</keyword>
<dbReference type="Proteomes" id="UP001054945">
    <property type="component" value="Unassembled WGS sequence"/>
</dbReference>
<gene>
    <name evidence="1" type="ORF">CEXT_352341</name>
</gene>
<protein>
    <submittedName>
        <fullName evidence="1">Uncharacterized protein</fullName>
    </submittedName>
</protein>
<dbReference type="AlphaFoldDB" id="A0AAV4R0P6"/>
<organism evidence="1 2">
    <name type="scientific">Caerostris extrusa</name>
    <name type="common">Bark spider</name>
    <name type="synonym">Caerostris bankana</name>
    <dbReference type="NCBI Taxonomy" id="172846"/>
    <lineage>
        <taxon>Eukaryota</taxon>
        <taxon>Metazoa</taxon>
        <taxon>Ecdysozoa</taxon>
        <taxon>Arthropoda</taxon>
        <taxon>Chelicerata</taxon>
        <taxon>Arachnida</taxon>
        <taxon>Araneae</taxon>
        <taxon>Araneomorphae</taxon>
        <taxon>Entelegynae</taxon>
        <taxon>Araneoidea</taxon>
        <taxon>Araneidae</taxon>
        <taxon>Caerostris</taxon>
    </lineage>
</organism>
<comment type="caution">
    <text evidence="1">The sequence shown here is derived from an EMBL/GenBank/DDBJ whole genome shotgun (WGS) entry which is preliminary data.</text>
</comment>
<sequence>MIRSNEDFLGLTLLRPRATRFKVVITSSGNQSKLWSDDGMLKDHVIRMKIVIISHDRLATDVRKKRNSFYDDALLFLMNALQMRTISERCFCI</sequence>
<reference evidence="1 2" key="1">
    <citation type="submission" date="2021-06" db="EMBL/GenBank/DDBJ databases">
        <title>Caerostris extrusa draft genome.</title>
        <authorList>
            <person name="Kono N."/>
            <person name="Arakawa K."/>
        </authorList>
    </citation>
    <scope>NUCLEOTIDE SEQUENCE [LARGE SCALE GENOMIC DNA]</scope>
</reference>
<evidence type="ECO:0000313" key="2">
    <source>
        <dbReference type="Proteomes" id="UP001054945"/>
    </source>
</evidence>
<dbReference type="EMBL" id="BPLR01007190">
    <property type="protein sequence ID" value="GIY15067.1"/>
    <property type="molecule type" value="Genomic_DNA"/>
</dbReference>
<proteinExistence type="predicted"/>